<dbReference type="Proteomes" id="UP000799441">
    <property type="component" value="Unassembled WGS sequence"/>
</dbReference>
<dbReference type="InterPro" id="IPR046348">
    <property type="entry name" value="SIS_dom_sf"/>
</dbReference>
<sequence>VTPPTSAEDDNNTDTLLQNATHVLLTEAAALNAAARLYSTSPIARSNLSTAVEAITSAQRRPNNKLVFCGVGKSAYIAQKLTATSKSLGIKASFLHACEALHGDLGDVRPGDVVCFVTFSGKTPELMGVLPHLPERLTIIALCGKAELQECPLLAGRTGILLSAPILQSEESSFGVSAPTTSTTVALAVGDMMVLTVAEGLHGEKKAQLFRKNHPGGAIGMT</sequence>
<proteinExistence type="predicted"/>
<dbReference type="GO" id="GO:1901135">
    <property type="term" value="P:carbohydrate derivative metabolic process"/>
    <property type="evidence" value="ECO:0007669"/>
    <property type="project" value="InterPro"/>
</dbReference>
<comment type="caution">
    <text evidence="2">The sequence shown here is derived from an EMBL/GenBank/DDBJ whole genome shotgun (WGS) entry which is preliminary data.</text>
</comment>
<feature type="non-terminal residue" evidence="2">
    <location>
        <position position="222"/>
    </location>
</feature>
<dbReference type="EMBL" id="MU003825">
    <property type="protein sequence ID" value="KAF2718390.1"/>
    <property type="molecule type" value="Genomic_DNA"/>
</dbReference>
<dbReference type="Gene3D" id="3.40.50.10490">
    <property type="entry name" value="Glucose-6-phosphate isomerase like protein, domain 1"/>
    <property type="match status" value="1"/>
</dbReference>
<feature type="non-terminal residue" evidence="2">
    <location>
        <position position="1"/>
    </location>
</feature>
<dbReference type="PROSITE" id="PS51464">
    <property type="entry name" value="SIS"/>
    <property type="match status" value="1"/>
</dbReference>
<reference evidence="2" key="1">
    <citation type="journal article" date="2020" name="Stud. Mycol.">
        <title>101 Dothideomycetes genomes: a test case for predicting lifestyles and emergence of pathogens.</title>
        <authorList>
            <person name="Haridas S."/>
            <person name="Albert R."/>
            <person name="Binder M."/>
            <person name="Bloem J."/>
            <person name="Labutti K."/>
            <person name="Salamov A."/>
            <person name="Andreopoulos B."/>
            <person name="Baker S."/>
            <person name="Barry K."/>
            <person name="Bills G."/>
            <person name="Bluhm B."/>
            <person name="Cannon C."/>
            <person name="Castanera R."/>
            <person name="Culley D."/>
            <person name="Daum C."/>
            <person name="Ezra D."/>
            <person name="Gonzalez J."/>
            <person name="Henrissat B."/>
            <person name="Kuo A."/>
            <person name="Liang C."/>
            <person name="Lipzen A."/>
            <person name="Lutzoni F."/>
            <person name="Magnuson J."/>
            <person name="Mondo S."/>
            <person name="Nolan M."/>
            <person name="Ohm R."/>
            <person name="Pangilinan J."/>
            <person name="Park H.-J."/>
            <person name="Ramirez L."/>
            <person name="Alfaro M."/>
            <person name="Sun H."/>
            <person name="Tritt A."/>
            <person name="Yoshinaga Y."/>
            <person name="Zwiers L.-H."/>
            <person name="Turgeon B."/>
            <person name="Goodwin S."/>
            <person name="Spatafora J."/>
            <person name="Crous P."/>
            <person name="Grigoriev I."/>
        </authorList>
    </citation>
    <scope>NUCLEOTIDE SEQUENCE</scope>
    <source>
        <strain evidence="2">CBS 116435</strain>
    </source>
</reference>
<dbReference type="AlphaFoldDB" id="A0A9P4Q2P3"/>
<accession>A0A9P4Q2P3</accession>
<dbReference type="PANTHER" id="PTHR38418">
    <property type="entry name" value="SUGAR ISOMERASE, KPSF/GUTQ (AFU_ORTHOLOGUE AFUA_6G08860)"/>
    <property type="match status" value="1"/>
</dbReference>
<evidence type="ECO:0000313" key="3">
    <source>
        <dbReference type="Proteomes" id="UP000799441"/>
    </source>
</evidence>
<keyword evidence="3" id="KW-1185">Reference proteome</keyword>
<dbReference type="SUPFAM" id="SSF53697">
    <property type="entry name" value="SIS domain"/>
    <property type="match status" value="1"/>
</dbReference>
<evidence type="ECO:0000259" key="1">
    <source>
        <dbReference type="PROSITE" id="PS51464"/>
    </source>
</evidence>
<dbReference type="Pfam" id="PF01380">
    <property type="entry name" value="SIS"/>
    <property type="match status" value="1"/>
</dbReference>
<dbReference type="OrthoDB" id="1872003at2759"/>
<dbReference type="InterPro" id="IPR001347">
    <property type="entry name" value="SIS_dom"/>
</dbReference>
<dbReference type="GO" id="GO:0097367">
    <property type="term" value="F:carbohydrate derivative binding"/>
    <property type="evidence" value="ECO:0007669"/>
    <property type="project" value="InterPro"/>
</dbReference>
<evidence type="ECO:0000313" key="2">
    <source>
        <dbReference type="EMBL" id="KAF2718390.1"/>
    </source>
</evidence>
<organism evidence="2 3">
    <name type="scientific">Polychaeton citri CBS 116435</name>
    <dbReference type="NCBI Taxonomy" id="1314669"/>
    <lineage>
        <taxon>Eukaryota</taxon>
        <taxon>Fungi</taxon>
        <taxon>Dikarya</taxon>
        <taxon>Ascomycota</taxon>
        <taxon>Pezizomycotina</taxon>
        <taxon>Dothideomycetes</taxon>
        <taxon>Dothideomycetidae</taxon>
        <taxon>Capnodiales</taxon>
        <taxon>Capnodiaceae</taxon>
        <taxon>Polychaeton</taxon>
    </lineage>
</organism>
<dbReference type="PANTHER" id="PTHR38418:SF2">
    <property type="entry name" value="SUGAR ISOMERASE, KPSF_GUTQ (AFU_ORTHOLOGUE AFUA_6G08860)"/>
    <property type="match status" value="1"/>
</dbReference>
<feature type="domain" description="SIS" evidence="1">
    <location>
        <begin position="51"/>
        <end position="203"/>
    </location>
</feature>
<gene>
    <name evidence="2" type="ORF">K431DRAFT_205218</name>
</gene>
<protein>
    <submittedName>
        <fullName evidence="2">SIS domain-containing protein</fullName>
    </submittedName>
</protein>
<name>A0A9P4Q2P3_9PEZI</name>